<evidence type="ECO:0000256" key="6">
    <source>
        <dbReference type="SAM" id="MobiDB-lite"/>
    </source>
</evidence>
<feature type="region of interest" description="Disordered" evidence="6">
    <location>
        <begin position="23"/>
        <end position="43"/>
    </location>
</feature>
<dbReference type="AlphaFoldDB" id="A0A9Q9EFZ5"/>
<dbReference type="PANTHER" id="PTHR22602:SF0">
    <property type="entry name" value="TRANSFERASE CAF17, MITOCHONDRIAL-RELATED"/>
    <property type="match status" value="1"/>
</dbReference>
<dbReference type="Pfam" id="PF25455">
    <property type="entry name" value="Beta-barrel_CAF17_C"/>
    <property type="match status" value="1"/>
</dbReference>
<dbReference type="EMBL" id="CP099419">
    <property type="protein sequence ID" value="USW49470.1"/>
    <property type="molecule type" value="Genomic_DNA"/>
</dbReference>
<reference evidence="8" key="1">
    <citation type="submission" date="2022-06" db="EMBL/GenBank/DDBJ databases">
        <title>Complete genome sequences of two strains of the flax pathogen Septoria linicola.</title>
        <authorList>
            <person name="Lapalu N."/>
            <person name="Simon A."/>
            <person name="Demenou B."/>
            <person name="Paumier D."/>
            <person name="Guillot M.-P."/>
            <person name="Gout L."/>
            <person name="Valade R."/>
        </authorList>
    </citation>
    <scope>NUCLEOTIDE SEQUENCE</scope>
    <source>
        <strain evidence="8">SE15195</strain>
    </source>
</reference>
<dbReference type="SUPFAM" id="SSF103025">
    <property type="entry name" value="Folate-binding domain"/>
    <property type="match status" value="1"/>
</dbReference>
<dbReference type="InterPro" id="IPR045179">
    <property type="entry name" value="YgfZ/GcvT"/>
</dbReference>
<evidence type="ECO:0000313" key="8">
    <source>
        <dbReference type="EMBL" id="USW49470.1"/>
    </source>
</evidence>
<dbReference type="GO" id="GO:0005759">
    <property type="term" value="C:mitochondrial matrix"/>
    <property type="evidence" value="ECO:0007669"/>
    <property type="project" value="UniProtKB-SubCell"/>
</dbReference>
<protein>
    <recommendedName>
        <fullName evidence="5">Iron-sulfur cluster assembly factor IBA57 homolog, mitochondrial</fullName>
    </recommendedName>
</protein>
<keyword evidence="2" id="KW-0809">Transit peptide</keyword>
<evidence type="ECO:0000256" key="4">
    <source>
        <dbReference type="ARBA" id="ARBA00093447"/>
    </source>
</evidence>
<accession>A0A9Q9EFZ5</accession>
<dbReference type="InterPro" id="IPR057460">
    <property type="entry name" value="CAF17_C"/>
</dbReference>
<evidence type="ECO:0000313" key="9">
    <source>
        <dbReference type="Proteomes" id="UP001056384"/>
    </source>
</evidence>
<sequence>MLLNPRRAPYVCTKCLARQTRVSRRYQSTATSPPSPPSSGAAKLTTRRLISLHGAETPKFLQGMVTNNVRTDSASGFYATFLTAQGKVLHDTFVYPTIGSDWHKQQGGSGNEAGYLVEVDGEQADVLLKHLKRHKLRSKFKLRLLDQGELDIWSRWKEGEPWTAHGASSGQPDDGMIHLTDSRAPGMGQRVLVPEGRKNDVLQDVEETKLESYTIRRYLRGVPEGQKEMPRDEVLPMNCNIDIMGGIDFKKGCYLGQELTIRTHHTGVVRRRVLPITIYDTAGNDAEKLEFSPAAEVDAGSLVGSDIKKDDKRKRSTGKIIAGIGSIGLGMCRLEQMTDLKVTAEDSSFKPEDKFLAQTADGQEFGIKAHVPDWVRGSIREPKQQKRVE</sequence>
<feature type="domain" description="CAF17 C-terminal" evidence="7">
    <location>
        <begin position="270"/>
        <end position="374"/>
    </location>
</feature>
<name>A0A9Q9EFZ5_9PEZI</name>
<gene>
    <name evidence="8" type="ORF">Slin15195_G027890</name>
</gene>
<dbReference type="GO" id="GO:0016226">
    <property type="term" value="P:iron-sulfur cluster assembly"/>
    <property type="evidence" value="ECO:0007669"/>
    <property type="project" value="TreeGrafter"/>
</dbReference>
<comment type="similarity">
    <text evidence="4">Belongs to the GcvT family. CAF17/IBA57 subfamily.</text>
</comment>
<dbReference type="InterPro" id="IPR017703">
    <property type="entry name" value="YgfZ/GCV_T_CS"/>
</dbReference>
<keyword evidence="9" id="KW-1185">Reference proteome</keyword>
<comment type="subcellular location">
    <subcellularLocation>
        <location evidence="1">Mitochondrion matrix</location>
    </subcellularLocation>
</comment>
<organism evidence="8 9">
    <name type="scientific">Septoria linicola</name>
    <dbReference type="NCBI Taxonomy" id="215465"/>
    <lineage>
        <taxon>Eukaryota</taxon>
        <taxon>Fungi</taxon>
        <taxon>Dikarya</taxon>
        <taxon>Ascomycota</taxon>
        <taxon>Pezizomycotina</taxon>
        <taxon>Dothideomycetes</taxon>
        <taxon>Dothideomycetidae</taxon>
        <taxon>Mycosphaerellales</taxon>
        <taxon>Mycosphaerellaceae</taxon>
        <taxon>Septoria</taxon>
    </lineage>
</organism>
<dbReference type="InterPro" id="IPR027266">
    <property type="entry name" value="TrmE/GcvT-like"/>
</dbReference>
<evidence type="ECO:0000256" key="2">
    <source>
        <dbReference type="ARBA" id="ARBA00022946"/>
    </source>
</evidence>
<evidence type="ECO:0000256" key="1">
    <source>
        <dbReference type="ARBA" id="ARBA00004305"/>
    </source>
</evidence>
<dbReference type="NCBIfam" id="TIGR03317">
    <property type="entry name" value="ygfZ_signature"/>
    <property type="match status" value="1"/>
</dbReference>
<dbReference type="Gene3D" id="3.30.1360.120">
    <property type="entry name" value="Probable tRNA modification gtpase trme, domain 1"/>
    <property type="match status" value="1"/>
</dbReference>
<proteinExistence type="inferred from homology"/>
<evidence type="ECO:0000256" key="5">
    <source>
        <dbReference type="ARBA" id="ARBA00093637"/>
    </source>
</evidence>
<keyword evidence="3" id="KW-0496">Mitochondrion</keyword>
<evidence type="ECO:0000256" key="3">
    <source>
        <dbReference type="ARBA" id="ARBA00023128"/>
    </source>
</evidence>
<evidence type="ECO:0000259" key="7">
    <source>
        <dbReference type="Pfam" id="PF25455"/>
    </source>
</evidence>
<dbReference type="PANTHER" id="PTHR22602">
    <property type="entry name" value="TRANSFERASE CAF17, MITOCHONDRIAL-RELATED"/>
    <property type="match status" value="1"/>
</dbReference>
<dbReference type="Proteomes" id="UP001056384">
    <property type="component" value="Chromosome 2"/>
</dbReference>